<dbReference type="AlphaFoldDB" id="A0A665WCA5"/>
<sequence length="48" mass="5132">TELRLLVSLPAMDLSRVTPPSPSGALTSCYCIITSQIDICCGHSKCSY</sequence>
<keyword evidence="2" id="KW-1185">Reference proteome</keyword>
<proteinExistence type="predicted"/>
<dbReference type="InParanoid" id="A0A665WCA5"/>
<reference evidence="1" key="1">
    <citation type="submission" date="2021-04" db="EMBL/GenBank/DDBJ databases">
        <authorList>
            <consortium name="Wellcome Sanger Institute Data Sharing"/>
        </authorList>
    </citation>
    <scope>NUCLEOTIDE SEQUENCE [LARGE SCALE GENOMIC DNA]</scope>
</reference>
<organism evidence="1 2">
    <name type="scientific">Echeneis naucrates</name>
    <name type="common">Live sharksucker</name>
    <dbReference type="NCBI Taxonomy" id="173247"/>
    <lineage>
        <taxon>Eukaryota</taxon>
        <taxon>Metazoa</taxon>
        <taxon>Chordata</taxon>
        <taxon>Craniata</taxon>
        <taxon>Vertebrata</taxon>
        <taxon>Euteleostomi</taxon>
        <taxon>Actinopterygii</taxon>
        <taxon>Neopterygii</taxon>
        <taxon>Teleostei</taxon>
        <taxon>Neoteleostei</taxon>
        <taxon>Acanthomorphata</taxon>
        <taxon>Carangaria</taxon>
        <taxon>Carangiformes</taxon>
        <taxon>Echeneidae</taxon>
        <taxon>Echeneis</taxon>
    </lineage>
</organism>
<accession>A0A665WCA5</accession>
<dbReference type="Ensembl" id="ENSENLT00000042619.1">
    <property type="protein sequence ID" value="ENSENLP00000041563.1"/>
    <property type="gene ID" value="ENSENLG00000017805.1"/>
</dbReference>
<name>A0A665WCA5_ECHNA</name>
<reference evidence="1" key="2">
    <citation type="submission" date="2025-08" db="UniProtKB">
        <authorList>
            <consortium name="Ensembl"/>
        </authorList>
    </citation>
    <scope>IDENTIFICATION</scope>
</reference>
<evidence type="ECO:0000313" key="1">
    <source>
        <dbReference type="Ensembl" id="ENSENLP00000041563.1"/>
    </source>
</evidence>
<evidence type="ECO:0000313" key="2">
    <source>
        <dbReference type="Proteomes" id="UP000472264"/>
    </source>
</evidence>
<dbReference type="Proteomes" id="UP000472264">
    <property type="component" value="Chromosome 12"/>
</dbReference>
<protein>
    <submittedName>
        <fullName evidence="1">Uncharacterized protein</fullName>
    </submittedName>
</protein>
<reference evidence="1" key="3">
    <citation type="submission" date="2025-09" db="UniProtKB">
        <authorList>
            <consortium name="Ensembl"/>
        </authorList>
    </citation>
    <scope>IDENTIFICATION</scope>
</reference>